<keyword evidence="2" id="KW-1185">Reference proteome</keyword>
<gene>
    <name evidence="1" type="ORF">RLOC_00006885</name>
</gene>
<organism evidence="1 2">
    <name type="scientific">Lonchura striata</name>
    <name type="common">white-rumped munia</name>
    <dbReference type="NCBI Taxonomy" id="40157"/>
    <lineage>
        <taxon>Eukaryota</taxon>
        <taxon>Metazoa</taxon>
        <taxon>Chordata</taxon>
        <taxon>Craniata</taxon>
        <taxon>Vertebrata</taxon>
        <taxon>Euteleostomi</taxon>
        <taxon>Archelosauria</taxon>
        <taxon>Archosauria</taxon>
        <taxon>Dinosauria</taxon>
        <taxon>Saurischia</taxon>
        <taxon>Theropoda</taxon>
        <taxon>Coelurosauria</taxon>
        <taxon>Aves</taxon>
        <taxon>Neognathae</taxon>
        <taxon>Neoaves</taxon>
        <taxon>Telluraves</taxon>
        <taxon>Australaves</taxon>
        <taxon>Passeriformes</taxon>
        <taxon>Passeroidea</taxon>
        <taxon>Estrildidae</taxon>
        <taxon>Estrildinae</taxon>
        <taxon>Lonchura</taxon>
    </lineage>
</organism>
<proteinExistence type="predicted"/>
<name>A0A218UTK7_9PASE</name>
<dbReference type="Proteomes" id="UP000197619">
    <property type="component" value="Unassembled WGS sequence"/>
</dbReference>
<dbReference type="STRING" id="299123.ENSLSDP00000017359"/>
<evidence type="ECO:0000313" key="2">
    <source>
        <dbReference type="Proteomes" id="UP000197619"/>
    </source>
</evidence>
<accession>A0A218UTK7</accession>
<reference evidence="1 2" key="1">
    <citation type="submission" date="2017-05" db="EMBL/GenBank/DDBJ databases">
        <title>Genome of assembly of the Bengalese finch, Lonchura striata domestica.</title>
        <authorList>
            <person name="Colquitt B.M."/>
            <person name="Brainard M.S."/>
        </authorList>
    </citation>
    <scope>NUCLEOTIDE SEQUENCE [LARGE SCALE GENOMIC DNA]</scope>
    <source>
        <strain evidence="1">White83orange57</strain>
    </source>
</reference>
<comment type="caution">
    <text evidence="1">The sequence shown here is derived from an EMBL/GenBank/DDBJ whole genome shotgun (WGS) entry which is preliminary data.</text>
</comment>
<protein>
    <submittedName>
        <fullName evidence="1">Uncharacterized protein</fullName>
    </submittedName>
</protein>
<dbReference type="AlphaFoldDB" id="A0A218UTK7"/>
<evidence type="ECO:0000313" key="1">
    <source>
        <dbReference type="EMBL" id="OWK56780.1"/>
    </source>
</evidence>
<dbReference type="EMBL" id="MUZQ01000149">
    <property type="protein sequence ID" value="OWK56780.1"/>
    <property type="molecule type" value="Genomic_DNA"/>
</dbReference>
<sequence>MLFRVLAREEPALRVLSYAPGEQRAP</sequence>